<keyword evidence="1" id="KW-0472">Membrane</keyword>
<dbReference type="EMBL" id="NOII01000021">
    <property type="protein sequence ID" value="OYD56310.1"/>
    <property type="molecule type" value="Genomic_DNA"/>
</dbReference>
<evidence type="ECO:0000313" key="3">
    <source>
        <dbReference type="Proteomes" id="UP000215059"/>
    </source>
</evidence>
<accession>A0A235F4Y7</accession>
<feature type="transmembrane region" description="Helical" evidence="1">
    <location>
        <begin position="62"/>
        <end position="85"/>
    </location>
</feature>
<dbReference type="OrthoDB" id="2967392at2"/>
<keyword evidence="3" id="KW-1185">Reference proteome</keyword>
<keyword evidence="1" id="KW-0812">Transmembrane</keyword>
<dbReference type="Proteomes" id="UP000215059">
    <property type="component" value="Unassembled WGS sequence"/>
</dbReference>
<dbReference type="RefSeq" id="WP_094253979.1">
    <property type="nucleotide sequence ID" value="NZ_JBHLXL010000004.1"/>
</dbReference>
<comment type="caution">
    <text evidence="2">The sequence shown here is derived from an EMBL/GenBank/DDBJ whole genome shotgun (WGS) entry which is preliminary data.</text>
</comment>
<protein>
    <recommendedName>
        <fullName evidence="4">DUF4383 domain-containing protein</fullName>
    </recommendedName>
</protein>
<reference evidence="2 3" key="1">
    <citation type="submission" date="2017-07" db="EMBL/GenBank/DDBJ databases">
        <title>Fictibacillus sp. nov. GDSW-R2A3 Genome sequencing and assembly.</title>
        <authorList>
            <person name="Mayilraj S."/>
        </authorList>
    </citation>
    <scope>NUCLEOTIDE SEQUENCE [LARGE SCALE GENOMIC DNA]</scope>
    <source>
        <strain evidence="2 3">GDSW-R2A3</strain>
    </source>
</reference>
<evidence type="ECO:0008006" key="4">
    <source>
        <dbReference type="Google" id="ProtNLM"/>
    </source>
</evidence>
<name>A0A235F4Y7_9BACL</name>
<gene>
    <name evidence="2" type="ORF">CGZ90_18345</name>
</gene>
<sequence>MAKTFVKTLSIIFLALGIIGFVFPMESIFHLTPVHNIVHLASGIVGLIMSSSEAKAVLFSKVFGLVYLLVGILGLFTHEFMGIMFLVADNILHFIIAFASLYVGFIYGASKSSNRTVSQ</sequence>
<dbReference type="AlphaFoldDB" id="A0A235F4Y7"/>
<organism evidence="2 3">
    <name type="scientific">Fictibacillus aquaticus</name>
    <dbReference type="NCBI Taxonomy" id="2021314"/>
    <lineage>
        <taxon>Bacteria</taxon>
        <taxon>Bacillati</taxon>
        <taxon>Bacillota</taxon>
        <taxon>Bacilli</taxon>
        <taxon>Bacillales</taxon>
        <taxon>Fictibacillaceae</taxon>
        <taxon>Fictibacillus</taxon>
    </lineage>
</organism>
<evidence type="ECO:0000256" key="1">
    <source>
        <dbReference type="SAM" id="Phobius"/>
    </source>
</evidence>
<proteinExistence type="predicted"/>
<feature type="transmembrane region" description="Helical" evidence="1">
    <location>
        <begin position="91"/>
        <end position="109"/>
    </location>
</feature>
<keyword evidence="1" id="KW-1133">Transmembrane helix</keyword>
<evidence type="ECO:0000313" key="2">
    <source>
        <dbReference type="EMBL" id="OYD56310.1"/>
    </source>
</evidence>
<dbReference type="Pfam" id="PF14325">
    <property type="entry name" value="DUF4383"/>
    <property type="match status" value="1"/>
</dbReference>
<feature type="transmembrane region" description="Helical" evidence="1">
    <location>
        <begin position="34"/>
        <end position="50"/>
    </location>
</feature>